<evidence type="ECO:0000313" key="2">
    <source>
        <dbReference type="EMBL" id="KAJ5225782.1"/>
    </source>
</evidence>
<name>A0A9W9TK50_9EURO</name>
<dbReference type="RefSeq" id="XP_058329193.1">
    <property type="nucleotide sequence ID" value="XM_058476303.1"/>
</dbReference>
<dbReference type="EMBL" id="JAPQKS010000005">
    <property type="protein sequence ID" value="KAJ5225782.1"/>
    <property type="molecule type" value="Genomic_DNA"/>
</dbReference>
<feature type="compositionally biased region" description="Basic and acidic residues" evidence="1">
    <location>
        <begin position="48"/>
        <end position="58"/>
    </location>
</feature>
<dbReference type="Proteomes" id="UP001150941">
    <property type="component" value="Unassembled WGS sequence"/>
</dbReference>
<organism evidence="2 3">
    <name type="scientific">Penicillium chermesinum</name>
    <dbReference type="NCBI Taxonomy" id="63820"/>
    <lineage>
        <taxon>Eukaryota</taxon>
        <taxon>Fungi</taxon>
        <taxon>Dikarya</taxon>
        <taxon>Ascomycota</taxon>
        <taxon>Pezizomycotina</taxon>
        <taxon>Eurotiomycetes</taxon>
        <taxon>Eurotiomycetidae</taxon>
        <taxon>Eurotiales</taxon>
        <taxon>Aspergillaceae</taxon>
        <taxon>Penicillium</taxon>
    </lineage>
</organism>
<sequence>MSSMETLLPKEEAQWISGRGSVHSSAVSKPIDSLDRCYRTKSSGLPETRSRAYDRRAEGSPLERGAVTNTRLPAFVAPPVVFRQ</sequence>
<reference evidence="2" key="1">
    <citation type="submission" date="2022-11" db="EMBL/GenBank/DDBJ databases">
        <authorList>
            <person name="Petersen C."/>
        </authorList>
    </citation>
    <scope>NUCLEOTIDE SEQUENCE</scope>
    <source>
        <strain evidence="2">IBT 19713</strain>
    </source>
</reference>
<protein>
    <submittedName>
        <fullName evidence="2">Uncharacterized protein</fullName>
    </submittedName>
</protein>
<evidence type="ECO:0000256" key="1">
    <source>
        <dbReference type="SAM" id="MobiDB-lite"/>
    </source>
</evidence>
<feature type="region of interest" description="Disordered" evidence="1">
    <location>
        <begin position="38"/>
        <end position="60"/>
    </location>
</feature>
<evidence type="ECO:0000313" key="3">
    <source>
        <dbReference type="Proteomes" id="UP001150941"/>
    </source>
</evidence>
<proteinExistence type="predicted"/>
<reference evidence="2" key="2">
    <citation type="journal article" date="2023" name="IMA Fungus">
        <title>Comparative genomic study of the Penicillium genus elucidates a diverse pangenome and 15 lateral gene transfer events.</title>
        <authorList>
            <person name="Petersen C."/>
            <person name="Sorensen T."/>
            <person name="Nielsen M.R."/>
            <person name="Sondergaard T.E."/>
            <person name="Sorensen J.L."/>
            <person name="Fitzpatrick D.A."/>
            <person name="Frisvad J.C."/>
            <person name="Nielsen K.L."/>
        </authorList>
    </citation>
    <scope>NUCLEOTIDE SEQUENCE</scope>
    <source>
        <strain evidence="2">IBT 19713</strain>
    </source>
</reference>
<dbReference type="AlphaFoldDB" id="A0A9W9TK50"/>
<gene>
    <name evidence="2" type="ORF">N7468_007007</name>
</gene>
<keyword evidence="3" id="KW-1185">Reference proteome</keyword>
<accession>A0A9W9TK50</accession>
<comment type="caution">
    <text evidence="2">The sequence shown here is derived from an EMBL/GenBank/DDBJ whole genome shotgun (WGS) entry which is preliminary data.</text>
</comment>
<dbReference type="GeneID" id="83203606"/>